<evidence type="ECO:0000313" key="3">
    <source>
        <dbReference type="Proteomes" id="UP000838763"/>
    </source>
</evidence>
<accession>A0A9P1H0W6</accession>
<feature type="compositionally biased region" description="Basic and acidic residues" evidence="1">
    <location>
        <begin position="356"/>
        <end position="366"/>
    </location>
</feature>
<evidence type="ECO:0000256" key="1">
    <source>
        <dbReference type="SAM" id="MobiDB-lite"/>
    </source>
</evidence>
<proteinExistence type="predicted"/>
<feature type="region of interest" description="Disordered" evidence="1">
    <location>
        <begin position="267"/>
        <end position="287"/>
    </location>
</feature>
<dbReference type="Proteomes" id="UP000838763">
    <property type="component" value="Unassembled WGS sequence"/>
</dbReference>
<keyword evidence="3" id="KW-1185">Reference proteome</keyword>
<comment type="caution">
    <text evidence="2">The sequence shown here is derived from an EMBL/GenBank/DDBJ whole genome shotgun (WGS) entry which is preliminary data.</text>
</comment>
<reference evidence="2" key="1">
    <citation type="submission" date="2022-11" db="EMBL/GenBank/DDBJ databases">
        <authorList>
            <person name="Scott C."/>
            <person name="Bruce N."/>
        </authorList>
    </citation>
    <scope>NUCLEOTIDE SEQUENCE</scope>
</reference>
<sequence>MDPGMGLTTTLFRHMVDVDGGQAAEEDAAGASEAKALQGLETGIRVLELGVGGVVEVEVWARDVGEPESVVLESGCPGPRLVLSHNVSLGHIRQHTGHRESVLDDLRGKTYVKPNFNRRQFFLATAQPRSHSHTLKVTHPPARATIPRHDLYRPKPPQVRREIEPDNARHPNHDGVIRVPPERELLIGCNKPYPRNVTRVADSDVRHSHALDPSRHGEIPLLQNPTAFLDRPIRRRGLLIKPPGNPQPRPSIALSRLEGLRIRRRRGVPAQGEQVAQAPDAPPGAEPLLMRSQVDGALAAPGALTPAGGVPHPPPIGRRERGPGTLLGLHDPAALAVQAELDGPKLLAVEDGPEGAGREPQREEIRGGQVRGDGLANLGG</sequence>
<dbReference type="EMBL" id="CALLCH030000011">
    <property type="protein sequence ID" value="CAI4214558.1"/>
    <property type="molecule type" value="Genomic_DNA"/>
</dbReference>
<organism evidence="2 3">
    <name type="scientific">Parascedosporium putredinis</name>
    <dbReference type="NCBI Taxonomy" id="1442378"/>
    <lineage>
        <taxon>Eukaryota</taxon>
        <taxon>Fungi</taxon>
        <taxon>Dikarya</taxon>
        <taxon>Ascomycota</taxon>
        <taxon>Pezizomycotina</taxon>
        <taxon>Sordariomycetes</taxon>
        <taxon>Hypocreomycetidae</taxon>
        <taxon>Microascales</taxon>
        <taxon>Microascaceae</taxon>
        <taxon>Parascedosporium</taxon>
    </lineage>
</organism>
<feature type="region of interest" description="Disordered" evidence="1">
    <location>
        <begin position="347"/>
        <end position="380"/>
    </location>
</feature>
<name>A0A9P1H0W6_9PEZI</name>
<dbReference type="AlphaFoldDB" id="A0A9P1H0W6"/>
<protein>
    <submittedName>
        <fullName evidence="2">Uncharacterized protein</fullName>
    </submittedName>
</protein>
<gene>
    <name evidence="2" type="ORF">PPNO1_LOCUS4289</name>
</gene>
<evidence type="ECO:0000313" key="2">
    <source>
        <dbReference type="EMBL" id="CAI4214558.1"/>
    </source>
</evidence>